<dbReference type="AlphaFoldDB" id="A0AAW3YNR3"/>
<dbReference type="RefSeq" id="WP_038237399.1">
    <property type="nucleotide sequence ID" value="NZ_JACXBC010000086.1"/>
</dbReference>
<comment type="caution">
    <text evidence="1">The sequence shown here is derived from an EMBL/GenBank/DDBJ whole genome shotgun (WGS) entry which is preliminary data.</text>
</comment>
<gene>
    <name evidence="1" type="ORF">ID854_04020</name>
</gene>
<organism evidence="1">
    <name type="scientific">Xenorhabdus szentirmaii</name>
    <dbReference type="NCBI Taxonomy" id="290112"/>
    <lineage>
        <taxon>Bacteria</taxon>
        <taxon>Pseudomonadati</taxon>
        <taxon>Pseudomonadota</taxon>
        <taxon>Gammaproteobacteria</taxon>
        <taxon>Enterobacterales</taxon>
        <taxon>Morganellaceae</taxon>
        <taxon>Xenorhabdus</taxon>
    </lineage>
</organism>
<dbReference type="Pfam" id="PF05526">
    <property type="entry name" value="R_equi_Vir"/>
    <property type="match status" value="1"/>
</dbReference>
<dbReference type="InterPro" id="IPR038625">
    <property type="entry name" value="R_equi_Vir_sf"/>
</dbReference>
<sequence length="146" mass="16122">MCKDEKINLKILEDFKKNIANKWPPELIDKTVKKVTSLETQNYTALATIESTIIHQFFKVGLTGYPVHFEGSTTGLSTPGFGSSAGLVFTDNLDKLVSDTRSFWFVGNMSYLGMYFYNDDGSWLGQFQGASLSLVIGGGTGRGEWS</sequence>
<reference evidence="1" key="1">
    <citation type="submission" date="2020-09" db="EMBL/GenBank/DDBJ databases">
        <authorList>
            <person name="Palma L."/>
            <person name="Caballero P."/>
            <person name="Berry C."/>
            <person name="Del Valle E."/>
        </authorList>
    </citation>
    <scope>NUCLEOTIDE SEQUENCE</scope>
    <source>
        <strain evidence="1">M</strain>
    </source>
</reference>
<dbReference type="Gene3D" id="2.40.128.480">
    <property type="entry name" value="Rhodococcus equi virulence-associated protein"/>
    <property type="match status" value="1"/>
</dbReference>
<proteinExistence type="predicted"/>
<protein>
    <submittedName>
        <fullName evidence="1">VapA/VapB family virulence-associated protein</fullName>
    </submittedName>
</protein>
<name>A0AAW3YNR3_9GAMM</name>
<dbReference type="Proteomes" id="UP001193920">
    <property type="component" value="Unassembled WGS sequence"/>
</dbReference>
<accession>A0AAW3YNR3</accession>
<dbReference type="InterPro" id="IPR008810">
    <property type="entry name" value="R_equi_Vir"/>
</dbReference>
<dbReference type="EMBL" id="JACXBF010000115">
    <property type="protein sequence ID" value="MBD2799642.1"/>
    <property type="molecule type" value="Genomic_DNA"/>
</dbReference>
<evidence type="ECO:0000313" key="1">
    <source>
        <dbReference type="EMBL" id="MBD2799642.1"/>
    </source>
</evidence>
<reference evidence="1" key="2">
    <citation type="journal article" date="2024" name="Toxins">
        <title>Genome Sequence Analysis of Native Xenorhabdus Strains Isolated from Entomopathogenic Nematodes in Argentina.</title>
        <authorList>
            <person name="Palma L."/>
            <person name="Frizzo L."/>
            <person name="Kaiser S."/>
            <person name="Berry C."/>
            <person name="Caballero P."/>
            <person name="Bode H.B."/>
            <person name="Del Valle E.E."/>
        </authorList>
    </citation>
    <scope>NUCLEOTIDE SEQUENCE</scope>
    <source>
        <strain evidence="1">M</strain>
    </source>
</reference>